<gene>
    <name evidence="6" type="ORF">AGOS_AGR364C</name>
</gene>
<dbReference type="InterPro" id="IPR007193">
    <property type="entry name" value="Upf2/Nmd2_C"/>
</dbReference>
<dbReference type="GO" id="GO:0003723">
    <property type="term" value="F:RNA binding"/>
    <property type="evidence" value="ECO:0007669"/>
    <property type="project" value="InterPro"/>
</dbReference>
<evidence type="ECO:0000313" key="7">
    <source>
        <dbReference type="Proteomes" id="UP000000591"/>
    </source>
</evidence>
<keyword evidence="2" id="KW-0963">Cytoplasm</keyword>
<dbReference type="RefSeq" id="NP_987030.2">
    <property type="nucleotide sequence ID" value="NM_212092.2"/>
</dbReference>
<dbReference type="AlphaFoldDB" id="Q74Z42"/>
<dbReference type="EMBL" id="AE016820">
    <property type="protein sequence ID" value="AAS54854.2"/>
    <property type="molecule type" value="Genomic_DNA"/>
</dbReference>
<feature type="domain" description="MIF4G" evidence="5">
    <location>
        <begin position="34"/>
        <end position="259"/>
    </location>
</feature>
<protein>
    <submittedName>
        <fullName evidence="6">AGR364Cp</fullName>
    </submittedName>
</protein>
<comment type="subcellular location">
    <subcellularLocation>
        <location evidence="1">Cytoplasm</location>
    </subcellularLocation>
</comment>
<evidence type="ECO:0000259" key="5">
    <source>
        <dbReference type="SMART" id="SM00543"/>
    </source>
</evidence>
<dbReference type="SMART" id="SM00543">
    <property type="entry name" value="MIF4G"/>
    <property type="match status" value="3"/>
</dbReference>
<dbReference type="KEGG" id="ago:AGOS_AGR364C"/>
<dbReference type="InterPro" id="IPR039762">
    <property type="entry name" value="Nmd2/UPF2"/>
</dbReference>
<reference evidence="7" key="2">
    <citation type="journal article" date="2013" name="G3 (Bethesda)">
        <title>Genomes of Ashbya fungi isolated from insects reveal four mating-type loci, numerous translocations, lack of transposons, and distinct gene duplications.</title>
        <authorList>
            <person name="Dietrich F.S."/>
            <person name="Voegeli S."/>
            <person name="Kuo S."/>
            <person name="Philippsen P."/>
        </authorList>
    </citation>
    <scope>GENOME REANNOTATION</scope>
    <source>
        <strain evidence="7">ATCC 10895 / CBS 109.51 / FGSC 9923 / NRRL Y-1056</strain>
    </source>
</reference>
<dbReference type="FunCoup" id="Q74Z42">
    <property type="interactions" value="1076"/>
</dbReference>
<dbReference type="Proteomes" id="UP000000591">
    <property type="component" value="Chromosome VII"/>
</dbReference>
<dbReference type="Gene3D" id="1.25.40.180">
    <property type="match status" value="3"/>
</dbReference>
<dbReference type="OrthoDB" id="27832at2759"/>
<dbReference type="FunFam" id="1.25.40.180:FF:000104">
    <property type="entry name" value="Nonsense-mediated mRNA decay protein 2"/>
    <property type="match status" value="1"/>
</dbReference>
<feature type="compositionally biased region" description="Acidic residues" evidence="4">
    <location>
        <begin position="824"/>
        <end position="866"/>
    </location>
</feature>
<keyword evidence="3" id="KW-0175">Coiled coil</keyword>
<dbReference type="GO" id="GO:0000184">
    <property type="term" value="P:nuclear-transcribed mRNA catabolic process, nonsense-mediated decay"/>
    <property type="evidence" value="ECO:0000318"/>
    <property type="project" value="GO_Central"/>
</dbReference>
<feature type="region of interest" description="Disordered" evidence="4">
    <location>
        <begin position="801"/>
        <end position="873"/>
    </location>
</feature>
<dbReference type="Pfam" id="PF02854">
    <property type="entry name" value="MIF4G"/>
    <property type="match status" value="3"/>
</dbReference>
<organism evidence="6 7">
    <name type="scientific">Eremothecium gossypii (strain ATCC 10895 / CBS 109.51 / FGSC 9923 / NRRL Y-1056)</name>
    <name type="common">Yeast</name>
    <name type="synonym">Ashbya gossypii</name>
    <dbReference type="NCBI Taxonomy" id="284811"/>
    <lineage>
        <taxon>Eukaryota</taxon>
        <taxon>Fungi</taxon>
        <taxon>Dikarya</taxon>
        <taxon>Ascomycota</taxon>
        <taxon>Saccharomycotina</taxon>
        <taxon>Saccharomycetes</taxon>
        <taxon>Saccharomycetales</taxon>
        <taxon>Saccharomycetaceae</taxon>
        <taxon>Eremothecium</taxon>
    </lineage>
</organism>
<reference evidence="6 7" key="1">
    <citation type="journal article" date="2004" name="Science">
        <title>The Ashbya gossypii genome as a tool for mapping the ancient Saccharomyces cerevisiae genome.</title>
        <authorList>
            <person name="Dietrich F.S."/>
            <person name="Voegeli S."/>
            <person name="Brachat S."/>
            <person name="Lerch A."/>
            <person name="Gates K."/>
            <person name="Steiner S."/>
            <person name="Mohr C."/>
            <person name="Pohlmann R."/>
            <person name="Luedi P."/>
            <person name="Choi S."/>
            <person name="Wing R.A."/>
            <person name="Flavier A."/>
            <person name="Gaffney T.D."/>
            <person name="Philippsen P."/>
        </authorList>
    </citation>
    <scope>NUCLEOTIDE SEQUENCE [LARGE SCALE GENOMIC DNA]</scope>
    <source>
        <strain evidence="7">ATCC 10895 / CBS 109.51 / FGSC 9923 / NRRL Y-1056</strain>
    </source>
</reference>
<dbReference type="Pfam" id="PF04050">
    <property type="entry name" value="Upf2"/>
    <property type="match status" value="1"/>
</dbReference>
<evidence type="ECO:0000256" key="4">
    <source>
        <dbReference type="SAM" id="MobiDB-lite"/>
    </source>
</evidence>
<evidence type="ECO:0000256" key="1">
    <source>
        <dbReference type="ARBA" id="ARBA00004496"/>
    </source>
</evidence>
<proteinExistence type="predicted"/>
<dbReference type="GeneID" id="4623333"/>
<feature type="domain" description="MIF4G" evidence="5">
    <location>
        <begin position="365"/>
        <end position="553"/>
    </location>
</feature>
<dbReference type="PANTHER" id="PTHR12839">
    <property type="entry name" value="NONSENSE-MEDIATED MRNA DECAY PROTEIN 2 UP-FRAMESHIFT SUPPRESSOR 2"/>
    <property type="match status" value="1"/>
</dbReference>
<feature type="coiled-coil region" evidence="3">
    <location>
        <begin position="245"/>
        <end position="272"/>
    </location>
</feature>
<dbReference type="FunFam" id="1.25.40.180:FF:000081">
    <property type="entry name" value="Nonsense-mediated mRNA decay protein 2"/>
    <property type="match status" value="1"/>
</dbReference>
<sequence>MNDERRQQLFELNSEAWSGIDAFPNKTSKLDSSIKRNTGFIKKLKQGITKDSKDSLMKDIGEVLLEKYLSEVITGTNESLAKVPNKTEDITAAVEVVSGLHQRFGEKFTLRLLELYMFNFVNPPDDAEGEKEELARTNRLKSNIRLFTELYLVNVFSNFDSISKDNLPKFMAKSTSSAFLCVLKTTLSYKYKYGARLSIATLFAKKYAGFFSEHSSLDRYIREPSLKEALWALFKAMTEAVFKRTVELDKKMKKLQKEHQRAQIRTGKLVDEYIEEYNKIEPVFERFVSAAQSLGESLNLTAPELSSSDDESGVNENKSIITTQVKSSNEKLWDSEETRKFYEVLPSVTQLVKEPITADGNEQTAAALKQFFIDLELCDNKEGIDELSCRYWLESLDNKATRKRLIKFFIEQQDWSKLKLYARFIATNAETMKDVKEELIECLDNGFRSQLHTNRINVKNIIFFCEMVKFNLVPGFLIFHKIRTLIFNLLVPNNIEILTVLFENFGRFLINKPEFSPQMEKMLELLSEKKKDHRLSVTSKNALENLLLLICPPTLSSLNVEAKVLTKEQQFYRILIRKELFDIGSKKASRLLKKANWRDPAVYKTMFSLFTKPEKVAYQAIPLLAQCLVAIYPTYRDFVIICIDTLLENIQRDLEINGQSHYMKRIAQIHYLTNIYNCGMIRSEAILDTAYQLLKYGYPKGLPMVGVLNEDDPADNYFRIHLIACILTGLKKTTPNLQKKLPLFMRFFEYYIYCKELPLPKQTEFAVNDVFNKFTTSDNFERAANANESARKLTATLQSMGLKATEEEEDEDSGYESSSGDSADSSEVEEEDVNSNLSEEDNDEDDDDSDSPSSSESEEDTDDDTDVFTIDRDLERKKINEEYERKLKSEEERRAEDEMEKMYQAVMQQSLESRKNEKIPMNNIPIVGSGTSTQVNSNLSSKVEAGKVPFTFLSKSGKRTQLRPICLPTDVKFVHDVLEGEQRLKSERERIKNIVLSQKFE</sequence>
<feature type="domain" description="MIF4G" evidence="5">
    <location>
        <begin position="570"/>
        <end position="777"/>
    </location>
</feature>
<keyword evidence="7" id="KW-1185">Reference proteome</keyword>
<evidence type="ECO:0000313" key="6">
    <source>
        <dbReference type="EMBL" id="AAS54854.2"/>
    </source>
</evidence>
<dbReference type="InterPro" id="IPR016024">
    <property type="entry name" value="ARM-type_fold"/>
</dbReference>
<dbReference type="InParanoid" id="Q74Z42"/>
<dbReference type="eggNOG" id="KOG2051">
    <property type="taxonomic scope" value="Eukaryota"/>
</dbReference>
<name>Q74Z42_EREGS</name>
<dbReference type="SUPFAM" id="SSF48371">
    <property type="entry name" value="ARM repeat"/>
    <property type="match status" value="2"/>
</dbReference>
<evidence type="ECO:0000256" key="3">
    <source>
        <dbReference type="SAM" id="Coils"/>
    </source>
</evidence>
<dbReference type="GO" id="GO:0005737">
    <property type="term" value="C:cytoplasm"/>
    <property type="evidence" value="ECO:0000318"/>
    <property type="project" value="GO_Central"/>
</dbReference>
<dbReference type="HOGENOM" id="CLU_002633_1_0_1"/>
<dbReference type="InterPro" id="IPR003890">
    <property type="entry name" value="MIF4G-like_typ-3"/>
</dbReference>
<evidence type="ECO:0000256" key="2">
    <source>
        <dbReference type="ARBA" id="ARBA00022490"/>
    </source>
</evidence>
<dbReference type="GO" id="GO:0035145">
    <property type="term" value="C:exon-exon junction complex"/>
    <property type="evidence" value="ECO:0000318"/>
    <property type="project" value="GO_Central"/>
</dbReference>
<dbReference type="STRING" id="284811.Q74Z42"/>
<accession>Q74Z42</accession>
<dbReference type="OMA" id="DFQHHQI"/>
<dbReference type="PANTHER" id="PTHR12839:SF7">
    <property type="entry name" value="REGULATOR OF NONSENSE TRANSCRIPTS 2"/>
    <property type="match status" value="1"/>
</dbReference>